<reference evidence="5 6" key="1">
    <citation type="submission" date="2018-06" db="EMBL/GenBank/DDBJ databases">
        <authorList>
            <consortium name="Pathogen Informatics"/>
            <person name="Doyle S."/>
        </authorList>
    </citation>
    <scope>NUCLEOTIDE SEQUENCE [LARGE SCALE GENOMIC DNA]</scope>
    <source>
        <strain evidence="5 6">NCTC10038</strain>
    </source>
</reference>
<feature type="transmembrane region" description="Helical" evidence="3">
    <location>
        <begin position="170"/>
        <end position="191"/>
    </location>
</feature>
<keyword evidence="3" id="KW-0472">Membrane</keyword>
<dbReference type="GO" id="GO:0006355">
    <property type="term" value="P:regulation of DNA-templated transcription"/>
    <property type="evidence" value="ECO:0007669"/>
    <property type="project" value="InterPro"/>
</dbReference>
<dbReference type="Proteomes" id="UP000248640">
    <property type="component" value="Chromosome 1"/>
</dbReference>
<evidence type="ECO:0000256" key="2">
    <source>
        <dbReference type="PROSITE-ProRule" id="PRU01091"/>
    </source>
</evidence>
<sequence>MNQDIKRYVLKSSEVGRYIIYTPPFEIQIVIGESLISESTLGYAQGKLLEILTENAGEIVSRESIFSNAWPDRVVSANSLNQAISLTRQLIGDDELHKAIKTIPRRGYTFDSSFILSENESKIIIDKAFKCNFNEILVEVDKAAPQENPRAVLGDIKNSSSFFYSQKMRFFRYLIIGVIAIGLLFRTYSIFYDDWSYSSTYVNSGKNRILYIASSNEEIKKIKASLEPLVARFSLISDLQSLIIFNKMHEFYNIVCLTERSAPKFITVHVKKTNEVADQQILSCLQ</sequence>
<dbReference type="EMBL" id="LS483372">
    <property type="protein sequence ID" value="SQF89544.1"/>
    <property type="molecule type" value="Genomic_DNA"/>
</dbReference>
<dbReference type="Gene3D" id="1.10.10.10">
    <property type="entry name" value="Winged helix-like DNA-binding domain superfamily/Winged helix DNA-binding domain"/>
    <property type="match status" value="1"/>
</dbReference>
<keyword evidence="3" id="KW-1133">Transmembrane helix</keyword>
<feature type="domain" description="OmpR/PhoB-type" evidence="4">
    <location>
        <begin position="10"/>
        <end position="112"/>
    </location>
</feature>
<keyword evidence="1 2" id="KW-0238">DNA-binding</keyword>
<dbReference type="CDD" id="cd00383">
    <property type="entry name" value="trans_reg_C"/>
    <property type="match status" value="1"/>
</dbReference>
<evidence type="ECO:0000256" key="3">
    <source>
        <dbReference type="SAM" id="Phobius"/>
    </source>
</evidence>
<dbReference type="PROSITE" id="PS51755">
    <property type="entry name" value="OMPR_PHOB"/>
    <property type="match status" value="1"/>
</dbReference>
<dbReference type="AlphaFoldDB" id="A0A8B4I102"/>
<feature type="DNA-binding region" description="OmpR/PhoB-type" evidence="2">
    <location>
        <begin position="10"/>
        <end position="112"/>
    </location>
</feature>
<evidence type="ECO:0000259" key="4">
    <source>
        <dbReference type="PROSITE" id="PS51755"/>
    </source>
</evidence>
<dbReference type="SMART" id="SM00862">
    <property type="entry name" value="Trans_reg_C"/>
    <property type="match status" value="1"/>
</dbReference>
<protein>
    <submittedName>
        <fullName evidence="5">Transcriptional regulator CadC</fullName>
    </submittedName>
</protein>
<gene>
    <name evidence="5" type="ORF">NCTC10038_00927</name>
</gene>
<keyword evidence="3" id="KW-0812">Transmembrane</keyword>
<dbReference type="InterPro" id="IPR036388">
    <property type="entry name" value="WH-like_DNA-bd_sf"/>
</dbReference>
<dbReference type="GO" id="GO:0000160">
    <property type="term" value="P:phosphorelay signal transduction system"/>
    <property type="evidence" value="ECO:0007669"/>
    <property type="project" value="InterPro"/>
</dbReference>
<evidence type="ECO:0000313" key="5">
    <source>
        <dbReference type="EMBL" id="SQF89544.1"/>
    </source>
</evidence>
<dbReference type="InterPro" id="IPR001867">
    <property type="entry name" value="OmpR/PhoB-type_DNA-bd"/>
</dbReference>
<evidence type="ECO:0000313" key="6">
    <source>
        <dbReference type="Proteomes" id="UP000248640"/>
    </source>
</evidence>
<organism evidence="5 6">
    <name type="scientific">Pseudomonas fluorescens</name>
    <dbReference type="NCBI Taxonomy" id="294"/>
    <lineage>
        <taxon>Bacteria</taxon>
        <taxon>Pseudomonadati</taxon>
        <taxon>Pseudomonadota</taxon>
        <taxon>Gammaproteobacteria</taxon>
        <taxon>Pseudomonadales</taxon>
        <taxon>Pseudomonadaceae</taxon>
        <taxon>Pseudomonas</taxon>
    </lineage>
</organism>
<dbReference type="GeneID" id="61636926"/>
<accession>A0A8B4I102</accession>
<dbReference type="InterPro" id="IPR016032">
    <property type="entry name" value="Sig_transdc_resp-reg_C-effctor"/>
</dbReference>
<name>A0A8B4I102_PSEFL</name>
<dbReference type="Pfam" id="PF00486">
    <property type="entry name" value="Trans_reg_C"/>
    <property type="match status" value="1"/>
</dbReference>
<dbReference type="GO" id="GO:0003677">
    <property type="term" value="F:DNA binding"/>
    <property type="evidence" value="ECO:0007669"/>
    <property type="project" value="UniProtKB-UniRule"/>
</dbReference>
<dbReference type="RefSeq" id="WP_084375853.1">
    <property type="nucleotide sequence ID" value="NZ_CBCRXZ010000034.1"/>
</dbReference>
<evidence type="ECO:0000256" key="1">
    <source>
        <dbReference type="ARBA" id="ARBA00023125"/>
    </source>
</evidence>
<dbReference type="SUPFAM" id="SSF46894">
    <property type="entry name" value="C-terminal effector domain of the bipartite response regulators"/>
    <property type="match status" value="1"/>
</dbReference>
<proteinExistence type="predicted"/>